<feature type="compositionally biased region" description="Basic residues" evidence="1">
    <location>
        <begin position="382"/>
        <end position="391"/>
    </location>
</feature>
<evidence type="ECO:0000313" key="3">
    <source>
        <dbReference type="EMBL" id="KAF9496936.1"/>
    </source>
</evidence>
<feature type="region of interest" description="Disordered" evidence="1">
    <location>
        <begin position="147"/>
        <end position="182"/>
    </location>
</feature>
<dbReference type="EMBL" id="MU154548">
    <property type="protein sequence ID" value="KAF9496936.1"/>
    <property type="molecule type" value="Genomic_DNA"/>
</dbReference>
<dbReference type="GO" id="GO:0034599">
    <property type="term" value="P:cellular response to oxidative stress"/>
    <property type="evidence" value="ECO:0007669"/>
    <property type="project" value="InterPro"/>
</dbReference>
<organism evidence="3 4">
    <name type="scientific">Pleurotus eryngii</name>
    <name type="common">Boletus of the steppes</name>
    <dbReference type="NCBI Taxonomy" id="5323"/>
    <lineage>
        <taxon>Eukaryota</taxon>
        <taxon>Fungi</taxon>
        <taxon>Dikarya</taxon>
        <taxon>Basidiomycota</taxon>
        <taxon>Agaricomycotina</taxon>
        <taxon>Agaricomycetes</taxon>
        <taxon>Agaricomycetidae</taxon>
        <taxon>Agaricales</taxon>
        <taxon>Pleurotineae</taxon>
        <taxon>Pleurotaceae</taxon>
        <taxon>Pleurotus</taxon>
    </lineage>
</organism>
<feature type="compositionally biased region" description="Low complexity" evidence="1">
    <location>
        <begin position="19"/>
        <end position="30"/>
    </location>
</feature>
<feature type="transmembrane region" description="Helical" evidence="2">
    <location>
        <begin position="248"/>
        <end position="271"/>
    </location>
</feature>
<sequence>MSCDAAQRRRHKLTRSFDSASEVAKASAVSGGTPRTRPRSSSTQYPALVHPSRFLFTPADLPAAPPLGTATTRKVNSSPVLHSPHTYPIYPLSYPSTPSSESMKSDSDEYEDEQHEGEHDGVIWHAPHSLSSSQHGAIRARVGVYGKGRDRDREGGKLISTTPGMLGAGETETEGDEPPKRLPTARIIPSHEPLIPPSSLQERLTPLLFEFSRLLSVVPAVIGTLYNLYFVFYGTGEYARGRPEKVDYAVAALWSILTGFQCLALTTGLLTRWRIYYTPLSTLVRLLGLQAICWPATNWTLWIFDRGMFEGAAKRPVIVWAIIGTTTCVSRSVQIWVTSNLWWERDPQHTSHANSHTPNHELNTNSISPKSPASQTQTQAQAHHHQHHAQNRPRGSVTSLLQNSFPSLPSFPSPSGVGVGGARANGRGGYWKRWRGGKWGGRRWDWREVGVKCVLPAGIVYVVMAWAEALRREWRGC</sequence>
<dbReference type="OrthoDB" id="2139606at2759"/>
<dbReference type="InterPro" id="IPR021100">
    <property type="entry name" value="N-glycosylation_EOS1"/>
</dbReference>
<feature type="region of interest" description="Disordered" evidence="1">
    <location>
        <begin position="69"/>
        <end position="115"/>
    </location>
</feature>
<proteinExistence type="predicted"/>
<reference evidence="3" key="1">
    <citation type="submission" date="2020-11" db="EMBL/GenBank/DDBJ databases">
        <authorList>
            <consortium name="DOE Joint Genome Institute"/>
            <person name="Ahrendt S."/>
            <person name="Riley R."/>
            <person name="Andreopoulos W."/>
            <person name="Labutti K."/>
            <person name="Pangilinan J."/>
            <person name="Ruiz-Duenas F.J."/>
            <person name="Barrasa J.M."/>
            <person name="Sanchez-Garcia M."/>
            <person name="Camarero S."/>
            <person name="Miyauchi S."/>
            <person name="Serrano A."/>
            <person name="Linde D."/>
            <person name="Babiker R."/>
            <person name="Drula E."/>
            <person name="Ayuso-Fernandez I."/>
            <person name="Pacheco R."/>
            <person name="Padilla G."/>
            <person name="Ferreira P."/>
            <person name="Barriuso J."/>
            <person name="Kellner H."/>
            <person name="Castanera R."/>
            <person name="Alfaro M."/>
            <person name="Ramirez L."/>
            <person name="Pisabarro A.G."/>
            <person name="Kuo A."/>
            <person name="Tritt A."/>
            <person name="Lipzen A."/>
            <person name="He G."/>
            <person name="Yan M."/>
            <person name="Ng V."/>
            <person name="Cullen D."/>
            <person name="Martin F."/>
            <person name="Rosso M.-N."/>
            <person name="Henrissat B."/>
            <person name="Hibbett D."/>
            <person name="Martinez A.T."/>
            <person name="Grigoriev I.V."/>
        </authorList>
    </citation>
    <scope>NUCLEOTIDE SEQUENCE</scope>
    <source>
        <strain evidence="3">ATCC 90797</strain>
    </source>
</reference>
<comment type="caution">
    <text evidence="3">The sequence shown here is derived from an EMBL/GenBank/DDBJ whole genome shotgun (WGS) entry which is preliminary data.</text>
</comment>
<feature type="transmembrane region" description="Helical" evidence="2">
    <location>
        <begin position="214"/>
        <end position="236"/>
    </location>
</feature>
<feature type="region of interest" description="Disordered" evidence="1">
    <location>
        <begin position="349"/>
        <end position="396"/>
    </location>
</feature>
<dbReference type="Pfam" id="PF12326">
    <property type="entry name" value="EOS1"/>
    <property type="match status" value="1"/>
</dbReference>
<protein>
    <submittedName>
        <fullName evidence="3">Uncharacterized protein</fullName>
    </submittedName>
</protein>
<feature type="compositionally biased region" description="Polar residues" evidence="1">
    <location>
        <begin position="350"/>
        <end position="374"/>
    </location>
</feature>
<dbReference type="PANTHER" id="PTHR28147:SF1">
    <property type="entry name" value="N-GLYCOSYLATION PROTEIN EOS1"/>
    <property type="match status" value="1"/>
</dbReference>
<evidence type="ECO:0000313" key="4">
    <source>
        <dbReference type="Proteomes" id="UP000807025"/>
    </source>
</evidence>
<keyword evidence="2" id="KW-1133">Transmembrane helix</keyword>
<dbReference type="GO" id="GO:0005789">
    <property type="term" value="C:endoplasmic reticulum membrane"/>
    <property type="evidence" value="ECO:0007669"/>
    <property type="project" value="InterPro"/>
</dbReference>
<keyword evidence="4" id="KW-1185">Reference proteome</keyword>
<accession>A0A9P6A493</accession>
<dbReference type="Proteomes" id="UP000807025">
    <property type="component" value="Unassembled WGS sequence"/>
</dbReference>
<feature type="compositionally biased region" description="Basic and acidic residues" evidence="1">
    <location>
        <begin position="147"/>
        <end position="156"/>
    </location>
</feature>
<gene>
    <name evidence="3" type="ORF">BDN71DRAFT_1468202</name>
</gene>
<name>A0A9P6A493_PLEER</name>
<keyword evidence="2" id="KW-0472">Membrane</keyword>
<evidence type="ECO:0000256" key="1">
    <source>
        <dbReference type="SAM" id="MobiDB-lite"/>
    </source>
</evidence>
<keyword evidence="2" id="KW-0812">Transmembrane</keyword>
<evidence type="ECO:0000256" key="2">
    <source>
        <dbReference type="SAM" id="Phobius"/>
    </source>
</evidence>
<feature type="compositionally biased region" description="Polar residues" evidence="1">
    <location>
        <begin position="69"/>
        <end position="80"/>
    </location>
</feature>
<feature type="transmembrane region" description="Helical" evidence="2">
    <location>
        <begin position="283"/>
        <end position="304"/>
    </location>
</feature>
<dbReference type="GO" id="GO:0006487">
    <property type="term" value="P:protein N-linked glycosylation"/>
    <property type="evidence" value="ECO:0007669"/>
    <property type="project" value="TreeGrafter"/>
</dbReference>
<dbReference type="AlphaFoldDB" id="A0A9P6A493"/>
<dbReference type="PANTHER" id="PTHR28147">
    <property type="entry name" value="N-GLYCOSYLATION PROTEIN EOS1"/>
    <property type="match status" value="1"/>
</dbReference>
<feature type="region of interest" description="Disordered" evidence="1">
    <location>
        <begin position="1"/>
        <end position="46"/>
    </location>
</feature>